<evidence type="ECO:0008006" key="3">
    <source>
        <dbReference type="Google" id="ProtNLM"/>
    </source>
</evidence>
<proteinExistence type="predicted"/>
<gene>
    <name evidence="1" type="ORF">PQ465_05980</name>
</gene>
<reference evidence="1 2" key="1">
    <citation type="submission" date="2023-02" db="EMBL/GenBank/DDBJ databases">
        <title>Genome sequence of Sphingobacterium sp. KACC 22765.</title>
        <authorList>
            <person name="Kim S."/>
            <person name="Heo J."/>
            <person name="Kwon S.-W."/>
        </authorList>
    </citation>
    <scope>NUCLEOTIDE SEQUENCE [LARGE SCALE GENOMIC DNA]</scope>
    <source>
        <strain evidence="1 2">KACC 22765</strain>
    </source>
</reference>
<name>A0ABY7WL91_9SPHI</name>
<evidence type="ECO:0000313" key="1">
    <source>
        <dbReference type="EMBL" id="WDF69923.1"/>
    </source>
</evidence>
<dbReference type="EMBL" id="CP117880">
    <property type="protein sequence ID" value="WDF69923.1"/>
    <property type="molecule type" value="Genomic_DNA"/>
</dbReference>
<dbReference type="Proteomes" id="UP001221558">
    <property type="component" value="Chromosome"/>
</dbReference>
<accession>A0ABY7WL91</accession>
<protein>
    <recommendedName>
        <fullName evidence="3">Lipoprotein</fullName>
    </recommendedName>
</protein>
<dbReference type="RefSeq" id="WP_274268633.1">
    <property type="nucleotide sequence ID" value="NZ_CP117880.1"/>
</dbReference>
<keyword evidence="2" id="KW-1185">Reference proteome</keyword>
<sequence>MKKILTLLFALFVLNLSCSEEKKPEPTRSTYIGHFSADYLAQLGFSAIENENEQIEAAKSALERIFRENDIKIWQNIEMQKASDTFFWFTVDLIDQEISKLTHEKRVIIEPDSEFSIFFNTIFFGHENTPYHRDERRHG</sequence>
<organism evidence="1 2">
    <name type="scientific">Sphingobacterium oryzagri</name>
    <dbReference type="NCBI Taxonomy" id="3025669"/>
    <lineage>
        <taxon>Bacteria</taxon>
        <taxon>Pseudomonadati</taxon>
        <taxon>Bacteroidota</taxon>
        <taxon>Sphingobacteriia</taxon>
        <taxon>Sphingobacteriales</taxon>
        <taxon>Sphingobacteriaceae</taxon>
        <taxon>Sphingobacterium</taxon>
    </lineage>
</organism>
<evidence type="ECO:0000313" key="2">
    <source>
        <dbReference type="Proteomes" id="UP001221558"/>
    </source>
</evidence>